<keyword evidence="3 5" id="KW-0547">Nucleotide-binding</keyword>
<dbReference type="GO" id="GO:0043814">
    <property type="term" value="F:phospholactate guanylyltransferase activity"/>
    <property type="evidence" value="ECO:0007669"/>
    <property type="project" value="UniProtKB-EC"/>
</dbReference>
<comment type="similarity">
    <text evidence="5">Belongs to the CofC family.</text>
</comment>
<evidence type="ECO:0000256" key="2">
    <source>
        <dbReference type="ARBA" id="ARBA00022695"/>
    </source>
</evidence>
<name>A0ABU8RTN6_9SPHN</name>
<dbReference type="Pfam" id="PF01983">
    <property type="entry name" value="CofC"/>
    <property type="match status" value="1"/>
</dbReference>
<comment type="pathway">
    <text evidence="5">Cofactor biosynthesis; coenzyme F420 biosynthesis.</text>
</comment>
<evidence type="ECO:0000313" key="8">
    <source>
        <dbReference type="Proteomes" id="UP001361239"/>
    </source>
</evidence>
<comment type="caution">
    <text evidence="7">The sequence shown here is derived from an EMBL/GenBank/DDBJ whole genome shotgun (WGS) entry which is preliminary data.</text>
</comment>
<organism evidence="7 8">
    <name type="scientific">Novosphingobium anseongense</name>
    <dbReference type="NCBI Taxonomy" id="3133436"/>
    <lineage>
        <taxon>Bacteria</taxon>
        <taxon>Pseudomonadati</taxon>
        <taxon>Pseudomonadota</taxon>
        <taxon>Alphaproteobacteria</taxon>
        <taxon>Sphingomonadales</taxon>
        <taxon>Sphingomonadaceae</taxon>
        <taxon>Novosphingobium</taxon>
    </lineage>
</organism>
<dbReference type="PANTHER" id="PTHR40392">
    <property type="entry name" value="2-PHOSPHO-L-LACTATE GUANYLYLTRANSFERASE"/>
    <property type="match status" value="1"/>
</dbReference>
<dbReference type="RefSeq" id="WP_339586259.1">
    <property type="nucleotide sequence ID" value="NZ_JBBHJZ010000001.1"/>
</dbReference>
<dbReference type="HAMAP" id="MF_02114">
    <property type="entry name" value="CofC"/>
    <property type="match status" value="1"/>
</dbReference>
<dbReference type="Gene3D" id="3.90.550.10">
    <property type="entry name" value="Spore Coat Polysaccharide Biosynthesis Protein SpsA, Chain A"/>
    <property type="match status" value="1"/>
</dbReference>
<evidence type="ECO:0000256" key="3">
    <source>
        <dbReference type="ARBA" id="ARBA00022741"/>
    </source>
</evidence>
<dbReference type="InterPro" id="IPR002835">
    <property type="entry name" value="CofC"/>
</dbReference>
<comment type="function">
    <text evidence="5">Guanylyltransferase that catalyzes the activation of (2R)-3-phosphoglycerate (3PG) as 3-[(R)-glyceryl]-diphospho-5'-guanosine, via the condensation of 3PG with GTP. It is involved in the biosynthesis of a derivative of the hydride carrier cofactor coenzyme F420, 3PG-F420.</text>
</comment>
<accession>A0ABU8RTN6</accession>
<comment type="catalytic activity">
    <reaction evidence="5">
        <text>(2R)-3-phosphoglycerate + GTP + H(+) = 3-[(R)-glyceryl]-diphospho-5'-guanosine + diphosphate</text>
        <dbReference type="Rhea" id="RHEA:63440"/>
        <dbReference type="ChEBI" id="CHEBI:15378"/>
        <dbReference type="ChEBI" id="CHEBI:33019"/>
        <dbReference type="ChEBI" id="CHEBI:37565"/>
        <dbReference type="ChEBI" id="CHEBI:58272"/>
        <dbReference type="ChEBI" id="CHEBI:147306"/>
        <dbReference type="EC" id="2.7.7.106"/>
    </reaction>
</comment>
<dbReference type="PANTHER" id="PTHR40392:SF1">
    <property type="entry name" value="2-PHOSPHO-L-LACTATE GUANYLYLTRANSFERASE"/>
    <property type="match status" value="1"/>
</dbReference>
<dbReference type="InterPro" id="IPR029044">
    <property type="entry name" value="Nucleotide-diphossugar_trans"/>
</dbReference>
<gene>
    <name evidence="7" type="primary">cofC</name>
    <name evidence="5" type="synonym">fbiD</name>
    <name evidence="7" type="ORF">WG901_06840</name>
</gene>
<evidence type="ECO:0000256" key="5">
    <source>
        <dbReference type="HAMAP-Rule" id="MF_02114"/>
    </source>
</evidence>
<keyword evidence="8" id="KW-1185">Reference proteome</keyword>
<dbReference type="EMBL" id="JBBHJZ010000001">
    <property type="protein sequence ID" value="MEJ5976344.1"/>
    <property type="molecule type" value="Genomic_DNA"/>
</dbReference>
<keyword evidence="1 5" id="KW-0808">Transferase</keyword>
<evidence type="ECO:0000256" key="4">
    <source>
        <dbReference type="ARBA" id="ARBA00023134"/>
    </source>
</evidence>
<evidence type="ECO:0000256" key="6">
    <source>
        <dbReference type="SAM" id="MobiDB-lite"/>
    </source>
</evidence>
<proteinExistence type="inferred from homology"/>
<dbReference type="EC" id="2.7.7.106" evidence="5"/>
<dbReference type="SUPFAM" id="SSF53448">
    <property type="entry name" value="Nucleotide-diphospho-sugar transferases"/>
    <property type="match status" value="1"/>
</dbReference>
<dbReference type="NCBIfam" id="TIGR03552">
    <property type="entry name" value="F420_cofC"/>
    <property type="match status" value="1"/>
</dbReference>
<evidence type="ECO:0000313" key="7">
    <source>
        <dbReference type="EMBL" id="MEJ5976344.1"/>
    </source>
</evidence>
<reference evidence="7 8" key="1">
    <citation type="submission" date="2024-03" db="EMBL/GenBank/DDBJ databases">
        <authorList>
            <person name="Jo J.-H."/>
        </authorList>
    </citation>
    <scope>NUCLEOTIDE SEQUENCE [LARGE SCALE GENOMIC DNA]</scope>
    <source>
        <strain evidence="7 8">PS1R-30</strain>
    </source>
</reference>
<evidence type="ECO:0000256" key="1">
    <source>
        <dbReference type="ARBA" id="ARBA00022679"/>
    </source>
</evidence>
<dbReference type="Proteomes" id="UP001361239">
    <property type="component" value="Unassembled WGS sequence"/>
</dbReference>
<feature type="region of interest" description="Disordered" evidence="6">
    <location>
        <begin position="172"/>
        <end position="195"/>
    </location>
</feature>
<protein>
    <recommendedName>
        <fullName evidence="5">3-phospho-D-glycerate guanylyltransferase</fullName>
        <shortName evidence="5">3PG guanylyltransferase</shortName>
        <ecNumber evidence="5">2.7.7.106</ecNumber>
    </recommendedName>
</protein>
<keyword evidence="2 5" id="KW-0548">Nucleotidyltransferase</keyword>
<sequence>MSVWAIIPLRATPESKSRLAGVLDETARAELVDAMLTRVLDAARGARNVEEVRLIGSARTILDDVMIMVDPGQGLNAAAAAALAAADGRASRLIVIHGDLPLVTARDLELLAAAPEGEIAIAPDRHGTGTNAISLPLPAARGFSFAFGTDSFALHNAEAGRMGLRISEIHSPGLSRDVDEPEDLSDAADLLKPAS</sequence>
<keyword evidence="4 5" id="KW-0342">GTP-binding</keyword>